<reference evidence="1" key="1">
    <citation type="journal article" date="2019" name="Sci. Rep.">
        <title>Draft genome of Tanacetum cinerariifolium, the natural source of mosquito coil.</title>
        <authorList>
            <person name="Yamashiro T."/>
            <person name="Shiraishi A."/>
            <person name="Satake H."/>
            <person name="Nakayama K."/>
        </authorList>
    </citation>
    <scope>NUCLEOTIDE SEQUENCE</scope>
</reference>
<feature type="non-terminal residue" evidence="1">
    <location>
        <position position="1"/>
    </location>
</feature>
<protein>
    <submittedName>
        <fullName evidence="1">Uncharacterized protein</fullName>
    </submittedName>
</protein>
<accession>A0A699JAF6</accession>
<comment type="caution">
    <text evidence="1">The sequence shown here is derived from an EMBL/GenBank/DDBJ whole genome shotgun (WGS) entry which is preliminary data.</text>
</comment>
<gene>
    <name evidence="1" type="ORF">Tci_595723</name>
</gene>
<sequence>FVEQRVKVNQKARILELKLRNHEEHCSDNLYAVSIKKDTTYSCPKLHSASTKEISIRRILMKTYANREAHAKKP</sequence>
<dbReference type="AlphaFoldDB" id="A0A699JAF6"/>
<dbReference type="EMBL" id="BKCJ010390468">
    <property type="protein sequence ID" value="GFA23751.1"/>
    <property type="molecule type" value="Genomic_DNA"/>
</dbReference>
<evidence type="ECO:0000313" key="1">
    <source>
        <dbReference type="EMBL" id="GFA23751.1"/>
    </source>
</evidence>
<proteinExistence type="predicted"/>
<name>A0A699JAF6_TANCI</name>
<organism evidence="1">
    <name type="scientific">Tanacetum cinerariifolium</name>
    <name type="common">Dalmatian daisy</name>
    <name type="synonym">Chrysanthemum cinerariifolium</name>
    <dbReference type="NCBI Taxonomy" id="118510"/>
    <lineage>
        <taxon>Eukaryota</taxon>
        <taxon>Viridiplantae</taxon>
        <taxon>Streptophyta</taxon>
        <taxon>Embryophyta</taxon>
        <taxon>Tracheophyta</taxon>
        <taxon>Spermatophyta</taxon>
        <taxon>Magnoliopsida</taxon>
        <taxon>eudicotyledons</taxon>
        <taxon>Gunneridae</taxon>
        <taxon>Pentapetalae</taxon>
        <taxon>asterids</taxon>
        <taxon>campanulids</taxon>
        <taxon>Asterales</taxon>
        <taxon>Asteraceae</taxon>
        <taxon>Asteroideae</taxon>
        <taxon>Anthemideae</taxon>
        <taxon>Anthemidinae</taxon>
        <taxon>Tanacetum</taxon>
    </lineage>
</organism>